<dbReference type="InterPro" id="IPR021782">
    <property type="entry name" value="DUF3347"/>
</dbReference>
<evidence type="ECO:0000256" key="1">
    <source>
        <dbReference type="SAM" id="MobiDB-lite"/>
    </source>
</evidence>
<proteinExistence type="predicted"/>
<protein>
    <recommendedName>
        <fullName evidence="2">DUF3347 domain-containing protein</fullName>
    </recommendedName>
</protein>
<gene>
    <name evidence="3" type="ORF">C7S20_02930</name>
</gene>
<evidence type="ECO:0000259" key="2">
    <source>
        <dbReference type="Pfam" id="PF11827"/>
    </source>
</evidence>
<evidence type="ECO:0000313" key="3">
    <source>
        <dbReference type="EMBL" id="AVR47305.1"/>
    </source>
</evidence>
<dbReference type="EMBL" id="CP028136">
    <property type="protein sequence ID" value="AVR47305.1"/>
    <property type="molecule type" value="Genomic_DNA"/>
</dbReference>
<organism evidence="3 4">
    <name type="scientific">Christiangramia fulva</name>
    <dbReference type="NCBI Taxonomy" id="2126553"/>
    <lineage>
        <taxon>Bacteria</taxon>
        <taxon>Pseudomonadati</taxon>
        <taxon>Bacteroidota</taxon>
        <taxon>Flavobacteriia</taxon>
        <taxon>Flavobacteriales</taxon>
        <taxon>Flavobacteriaceae</taxon>
        <taxon>Christiangramia</taxon>
    </lineage>
</organism>
<feature type="compositionally biased region" description="Basic and acidic residues" evidence="1">
    <location>
        <begin position="11"/>
        <end position="23"/>
    </location>
</feature>
<reference evidence="4" key="1">
    <citation type="submission" date="2018-03" db="EMBL/GenBank/DDBJ databases">
        <title>Gramella fulva sp. nov., isolated from a dry surface of tidal flat.</title>
        <authorList>
            <person name="Hwang S.H."/>
            <person name="Hwang W.M."/>
            <person name="Kang K."/>
            <person name="Ahn T.-Y."/>
        </authorList>
    </citation>
    <scope>NUCLEOTIDE SEQUENCE [LARGE SCALE GENOMIC DNA]</scope>
    <source>
        <strain evidence="4">SH35</strain>
    </source>
</reference>
<evidence type="ECO:0000313" key="4">
    <source>
        <dbReference type="Proteomes" id="UP000241507"/>
    </source>
</evidence>
<dbReference type="KEGG" id="grs:C7S20_02930"/>
<keyword evidence="4" id="KW-1185">Reference proteome</keyword>
<feature type="region of interest" description="Disordered" evidence="1">
    <location>
        <begin position="1"/>
        <end position="25"/>
    </location>
</feature>
<dbReference type="OrthoDB" id="5513217at2"/>
<dbReference type="Proteomes" id="UP000241507">
    <property type="component" value="Chromosome"/>
</dbReference>
<name>A0A2R3ZAJ0_9FLAO</name>
<feature type="domain" description="DUF3347" evidence="2">
    <location>
        <begin position="38"/>
        <end position="114"/>
    </location>
</feature>
<dbReference type="AlphaFoldDB" id="A0A2R3ZAJ0"/>
<sequence>MALLSTGAFAQHHDHNSSEKGEMQSKPMFKDQALGNAYSNYIDVKEALFASNVEDASKASAELDKSLAGVDNSEAARTAASKVQSAGDLKAQRKAFADLSLEMSKLIKGGKLSMGAVYMEFCPMANNSEGAYWLSNEKNIRNPFMGAKMPGCGMVKETIE</sequence>
<accession>A0A2R3ZAJ0</accession>
<dbReference type="Pfam" id="PF11827">
    <property type="entry name" value="DUF3347"/>
    <property type="match status" value="1"/>
</dbReference>